<reference evidence="10 11" key="1">
    <citation type="submission" date="2019-02" db="EMBL/GenBank/DDBJ databases">
        <title>Opniocepnalus argus genome.</title>
        <authorList>
            <person name="Zhou C."/>
            <person name="Xiao S."/>
        </authorList>
    </citation>
    <scope>NUCLEOTIDE SEQUENCE [LARGE SCALE GENOMIC DNA]</scope>
    <source>
        <strain evidence="10">OARG1902GOOAL</strain>
        <tissue evidence="10">Muscle</tissue>
    </source>
</reference>
<feature type="signal peptide" evidence="8">
    <location>
        <begin position="1"/>
        <end position="21"/>
    </location>
</feature>
<dbReference type="InterPro" id="IPR045860">
    <property type="entry name" value="Snake_toxin-like_sf"/>
</dbReference>
<sequence length="212" mass="22292">MMKLILSVTIVSWMLFSTAAALQCQQCSNETCSATTDTTCEKDSACLTSSGLLTVSGVTDRGIIKTCVPASTCALGNQTFSQSVFNLSIILNASCCNTDNCNSGTLNFPTTPLPNNLQCYTCESTSPGCIKTQIQCKGVEDRCFRSEGTVANTTVVSLGCTSTNLCTAGSNLDFTASGSKIQCCGTPLCNAASTTTTTTMYFLLGLLLFSFY</sequence>
<keyword evidence="4" id="KW-0964">Secreted</keyword>
<dbReference type="EMBL" id="CM015717">
    <property type="protein sequence ID" value="KAF3690471.1"/>
    <property type="molecule type" value="Genomic_DNA"/>
</dbReference>
<dbReference type="InterPro" id="IPR050918">
    <property type="entry name" value="CNF-like_PLA2_Inhibitor"/>
</dbReference>
<dbReference type="Pfam" id="PF00021">
    <property type="entry name" value="UPAR_LY6"/>
    <property type="match status" value="1"/>
</dbReference>
<evidence type="ECO:0000313" key="11">
    <source>
        <dbReference type="Proteomes" id="UP000503349"/>
    </source>
</evidence>
<protein>
    <recommendedName>
        <fullName evidence="9">UPAR/Ly6 domain-containing protein</fullName>
    </recommendedName>
</protein>
<dbReference type="SUPFAM" id="SSF57302">
    <property type="entry name" value="Snake toxin-like"/>
    <property type="match status" value="2"/>
</dbReference>
<feature type="chain" id="PRO_5026091121" description="UPAR/Ly6 domain-containing protein" evidence="8">
    <location>
        <begin position="22"/>
        <end position="212"/>
    </location>
</feature>
<dbReference type="GO" id="GO:0005886">
    <property type="term" value="C:plasma membrane"/>
    <property type="evidence" value="ECO:0007669"/>
    <property type="project" value="UniProtKB-SubCell"/>
</dbReference>
<organism evidence="10 11">
    <name type="scientific">Channa argus</name>
    <name type="common">Northern snakehead</name>
    <name type="synonym">Ophicephalus argus</name>
    <dbReference type="NCBI Taxonomy" id="215402"/>
    <lineage>
        <taxon>Eukaryota</taxon>
        <taxon>Metazoa</taxon>
        <taxon>Chordata</taxon>
        <taxon>Craniata</taxon>
        <taxon>Vertebrata</taxon>
        <taxon>Euteleostomi</taxon>
        <taxon>Actinopterygii</taxon>
        <taxon>Neopterygii</taxon>
        <taxon>Teleostei</taxon>
        <taxon>Neoteleostei</taxon>
        <taxon>Acanthomorphata</taxon>
        <taxon>Anabantaria</taxon>
        <taxon>Anabantiformes</taxon>
        <taxon>Channoidei</taxon>
        <taxon>Channidae</taxon>
        <taxon>Channa</taxon>
    </lineage>
</organism>
<keyword evidence="6" id="KW-0472">Membrane</keyword>
<evidence type="ECO:0000256" key="8">
    <source>
        <dbReference type="SAM" id="SignalP"/>
    </source>
</evidence>
<evidence type="ECO:0000256" key="1">
    <source>
        <dbReference type="ARBA" id="ARBA00004236"/>
    </source>
</evidence>
<feature type="domain" description="UPAR/Ly6" evidence="9">
    <location>
        <begin position="117"/>
        <end position="201"/>
    </location>
</feature>
<accession>A0A6G1PJG0</accession>
<evidence type="ECO:0000259" key="9">
    <source>
        <dbReference type="SMART" id="SM00134"/>
    </source>
</evidence>
<keyword evidence="3" id="KW-1003">Cell membrane</keyword>
<dbReference type="InterPro" id="IPR016054">
    <property type="entry name" value="LY6_UPA_recep-like"/>
</dbReference>
<evidence type="ECO:0000256" key="3">
    <source>
        <dbReference type="ARBA" id="ARBA00022475"/>
    </source>
</evidence>
<dbReference type="Pfam" id="PF00087">
    <property type="entry name" value="Toxin_TOLIP"/>
    <property type="match status" value="1"/>
</dbReference>
<proteinExistence type="predicted"/>
<dbReference type="Gene3D" id="2.10.60.10">
    <property type="entry name" value="CD59"/>
    <property type="match status" value="2"/>
</dbReference>
<reference evidence="11" key="2">
    <citation type="submission" date="2019-02" db="EMBL/GenBank/DDBJ databases">
        <title>Opniocepnalus argus Var Kimnra genome.</title>
        <authorList>
            <person name="Zhou C."/>
            <person name="Xiao S."/>
        </authorList>
    </citation>
    <scope>NUCLEOTIDE SEQUENCE [LARGE SCALE GENOMIC DNA]</scope>
</reference>
<keyword evidence="7" id="KW-0325">Glycoprotein</keyword>
<keyword evidence="11" id="KW-1185">Reference proteome</keyword>
<evidence type="ECO:0000256" key="7">
    <source>
        <dbReference type="ARBA" id="ARBA00023180"/>
    </source>
</evidence>
<dbReference type="SMART" id="SM00134">
    <property type="entry name" value="LU"/>
    <property type="match status" value="2"/>
</dbReference>
<dbReference type="PANTHER" id="PTHR20914">
    <property type="entry name" value="LY6/PLAUR DOMAIN-CONTAINING PROTEIN 8"/>
    <property type="match status" value="1"/>
</dbReference>
<evidence type="ECO:0000256" key="5">
    <source>
        <dbReference type="ARBA" id="ARBA00022729"/>
    </source>
</evidence>
<comment type="subcellular location">
    <subcellularLocation>
        <location evidence="1">Cell membrane</location>
    </subcellularLocation>
    <subcellularLocation>
        <location evidence="2">Secreted</location>
    </subcellularLocation>
</comment>
<dbReference type="Proteomes" id="UP000503349">
    <property type="component" value="Chromosome 6"/>
</dbReference>
<dbReference type="PANTHER" id="PTHR20914:SF9">
    <property type="entry name" value="COILED, ISOFORM A"/>
    <property type="match status" value="1"/>
</dbReference>
<evidence type="ECO:0000256" key="4">
    <source>
        <dbReference type="ARBA" id="ARBA00022525"/>
    </source>
</evidence>
<evidence type="ECO:0000313" key="10">
    <source>
        <dbReference type="EMBL" id="KAF3690471.1"/>
    </source>
</evidence>
<evidence type="ECO:0000256" key="2">
    <source>
        <dbReference type="ARBA" id="ARBA00004613"/>
    </source>
</evidence>
<dbReference type="GO" id="GO:0005576">
    <property type="term" value="C:extracellular region"/>
    <property type="evidence" value="ECO:0007669"/>
    <property type="project" value="UniProtKB-SubCell"/>
</dbReference>
<gene>
    <name evidence="10" type="ORF">EXN66_Car006144</name>
</gene>
<feature type="domain" description="UPAR/Ly6" evidence="9">
    <location>
        <begin position="22"/>
        <end position="111"/>
    </location>
</feature>
<evidence type="ECO:0000256" key="6">
    <source>
        <dbReference type="ARBA" id="ARBA00023136"/>
    </source>
</evidence>
<dbReference type="InterPro" id="IPR035076">
    <property type="entry name" value="Toxin/TOLIP"/>
</dbReference>
<dbReference type="AlphaFoldDB" id="A0A6G1PJG0"/>
<keyword evidence="5 8" id="KW-0732">Signal</keyword>
<name>A0A6G1PJG0_CHAAH</name>